<gene>
    <name evidence="3" type="ORF">S01H1_16612</name>
</gene>
<dbReference type="InterPro" id="IPR052894">
    <property type="entry name" value="AsmA-related"/>
</dbReference>
<proteinExistence type="predicted"/>
<protein>
    <recommendedName>
        <fullName evidence="2">AsmA domain-containing protein</fullName>
    </recommendedName>
</protein>
<evidence type="ECO:0000259" key="2">
    <source>
        <dbReference type="Pfam" id="PF05170"/>
    </source>
</evidence>
<comment type="caution">
    <text evidence="3">The sequence shown here is derived from an EMBL/GenBank/DDBJ whole genome shotgun (WGS) entry which is preliminary data.</text>
</comment>
<dbReference type="GO" id="GO:0090313">
    <property type="term" value="P:regulation of protein targeting to membrane"/>
    <property type="evidence" value="ECO:0007669"/>
    <property type="project" value="TreeGrafter"/>
</dbReference>
<feature type="domain" description="AsmA" evidence="2">
    <location>
        <begin position="12"/>
        <end position="139"/>
    </location>
</feature>
<dbReference type="PANTHER" id="PTHR30441:SF4">
    <property type="entry name" value="PROTEIN ASMA"/>
    <property type="match status" value="1"/>
</dbReference>
<feature type="compositionally biased region" description="Low complexity" evidence="1">
    <location>
        <begin position="263"/>
        <end position="278"/>
    </location>
</feature>
<dbReference type="EMBL" id="BARS01008748">
    <property type="protein sequence ID" value="GAF83204.1"/>
    <property type="molecule type" value="Genomic_DNA"/>
</dbReference>
<reference evidence="3" key="1">
    <citation type="journal article" date="2014" name="Front. Microbiol.">
        <title>High frequency of phylogenetically diverse reductive dehalogenase-homologous genes in deep subseafloor sedimentary metagenomes.</title>
        <authorList>
            <person name="Kawai M."/>
            <person name="Futagami T."/>
            <person name="Toyoda A."/>
            <person name="Takaki Y."/>
            <person name="Nishi S."/>
            <person name="Hori S."/>
            <person name="Arai W."/>
            <person name="Tsubouchi T."/>
            <person name="Morono Y."/>
            <person name="Uchiyama I."/>
            <person name="Ito T."/>
            <person name="Fujiyama A."/>
            <person name="Inagaki F."/>
            <person name="Takami H."/>
        </authorList>
    </citation>
    <scope>NUCLEOTIDE SEQUENCE</scope>
    <source>
        <strain evidence="3">Expedition CK06-06</strain>
    </source>
</reference>
<name>X0SQ44_9ZZZZ</name>
<accession>X0SQ44</accession>
<dbReference type="PANTHER" id="PTHR30441">
    <property type="entry name" value="DUF748 DOMAIN-CONTAINING PROTEIN"/>
    <property type="match status" value="1"/>
</dbReference>
<feature type="non-terminal residue" evidence="3">
    <location>
        <position position="1"/>
    </location>
</feature>
<evidence type="ECO:0000313" key="3">
    <source>
        <dbReference type="EMBL" id="GAF83204.1"/>
    </source>
</evidence>
<organism evidence="3">
    <name type="scientific">marine sediment metagenome</name>
    <dbReference type="NCBI Taxonomy" id="412755"/>
    <lineage>
        <taxon>unclassified sequences</taxon>
        <taxon>metagenomes</taxon>
        <taxon>ecological metagenomes</taxon>
    </lineage>
</organism>
<sequence>GILKANVKDIQISNGTVRAALTLDASGKKAALNYEAFISGVESKPILDILLDKNRLSGKLEFKTKGMARGISQKEVVKTLNGNGQFKFVDGAIEGIDIAGTLRQVKTLGFGDDKRQKTDFAELSGSFVITNGVFKNQDLNMLAPLVRLSGQGKVPIPPRTVDYLVTAKLVATLKGQGGNQALSGLPIGIFIKGSWDKPSYTVDWKSVFAKAVTDPKRLSIMPANMLEAAKGFGVTLPGTGKGSTIEKAVGGILQAVPGLLKGKQSTTTQKDSSSQTQEQQKKKKPNPVDMLKSIFEK</sequence>
<evidence type="ECO:0000256" key="1">
    <source>
        <dbReference type="SAM" id="MobiDB-lite"/>
    </source>
</evidence>
<dbReference type="GO" id="GO:0005886">
    <property type="term" value="C:plasma membrane"/>
    <property type="evidence" value="ECO:0007669"/>
    <property type="project" value="TreeGrafter"/>
</dbReference>
<dbReference type="InterPro" id="IPR007844">
    <property type="entry name" value="AsmA"/>
</dbReference>
<dbReference type="Pfam" id="PF05170">
    <property type="entry name" value="AsmA"/>
    <property type="match status" value="1"/>
</dbReference>
<dbReference type="AlphaFoldDB" id="X0SQ44"/>
<feature type="region of interest" description="Disordered" evidence="1">
    <location>
        <begin position="261"/>
        <end position="297"/>
    </location>
</feature>